<gene>
    <name evidence="3" type="ORF">CDN99_04770</name>
</gene>
<dbReference type="Pfam" id="PF01408">
    <property type="entry name" value="GFO_IDH_MocA"/>
    <property type="match status" value="1"/>
</dbReference>
<organism evidence="3 4">
    <name type="scientific">Roseateles aquatilis</name>
    <dbReference type="NCBI Taxonomy" id="431061"/>
    <lineage>
        <taxon>Bacteria</taxon>
        <taxon>Pseudomonadati</taxon>
        <taxon>Pseudomonadota</taxon>
        <taxon>Betaproteobacteria</taxon>
        <taxon>Burkholderiales</taxon>
        <taxon>Sphaerotilaceae</taxon>
        <taxon>Roseateles</taxon>
    </lineage>
</organism>
<dbReference type="SUPFAM" id="SSF51735">
    <property type="entry name" value="NAD(P)-binding Rossmann-fold domains"/>
    <property type="match status" value="1"/>
</dbReference>
<evidence type="ECO:0000313" key="3">
    <source>
        <dbReference type="EMBL" id="OWQ93762.1"/>
    </source>
</evidence>
<dbReference type="AlphaFoldDB" id="A0A246JMC9"/>
<dbReference type="Proteomes" id="UP000197468">
    <property type="component" value="Unassembled WGS sequence"/>
</dbReference>
<keyword evidence="1" id="KW-0560">Oxidoreductase</keyword>
<evidence type="ECO:0000313" key="4">
    <source>
        <dbReference type="Proteomes" id="UP000197468"/>
    </source>
</evidence>
<dbReference type="EMBL" id="NIOF01000001">
    <property type="protein sequence ID" value="OWQ93762.1"/>
    <property type="molecule type" value="Genomic_DNA"/>
</dbReference>
<dbReference type="InterPro" id="IPR000683">
    <property type="entry name" value="Gfo/Idh/MocA-like_OxRdtase_N"/>
</dbReference>
<dbReference type="PANTHER" id="PTHR43818">
    <property type="entry name" value="BCDNA.GH03377"/>
    <property type="match status" value="1"/>
</dbReference>
<proteinExistence type="predicted"/>
<feature type="domain" description="Gfo/Idh/MocA-like oxidoreductase N-terminal" evidence="2">
    <location>
        <begin position="38"/>
        <end position="156"/>
    </location>
</feature>
<dbReference type="Gene3D" id="3.40.50.720">
    <property type="entry name" value="NAD(P)-binding Rossmann-like Domain"/>
    <property type="match status" value="1"/>
</dbReference>
<accession>A0A246JMC9</accession>
<dbReference type="Gene3D" id="3.30.360.10">
    <property type="entry name" value="Dihydrodipicolinate Reductase, domain 2"/>
    <property type="match status" value="1"/>
</dbReference>
<keyword evidence="4" id="KW-1185">Reference proteome</keyword>
<dbReference type="GO" id="GO:0016491">
    <property type="term" value="F:oxidoreductase activity"/>
    <property type="evidence" value="ECO:0007669"/>
    <property type="project" value="UniProtKB-KW"/>
</dbReference>
<reference evidence="3 4" key="1">
    <citation type="journal article" date="2008" name="Int. J. Syst. Evol. Microbiol.">
        <title>Description of Roseateles aquatilis sp. nov. and Roseateles terrae sp. nov., in the class Betaproteobacteria, and emended description of the genus Roseateles.</title>
        <authorList>
            <person name="Gomila M."/>
            <person name="Bowien B."/>
            <person name="Falsen E."/>
            <person name="Moore E.R."/>
            <person name="Lalucat J."/>
        </authorList>
    </citation>
    <scope>NUCLEOTIDE SEQUENCE [LARGE SCALE GENOMIC DNA]</scope>
    <source>
        <strain evidence="3 4">CCUG 48205</strain>
    </source>
</reference>
<dbReference type="InterPro" id="IPR036291">
    <property type="entry name" value="NAD(P)-bd_dom_sf"/>
</dbReference>
<evidence type="ECO:0000256" key="1">
    <source>
        <dbReference type="ARBA" id="ARBA00023002"/>
    </source>
</evidence>
<evidence type="ECO:0000259" key="2">
    <source>
        <dbReference type="Pfam" id="PF01408"/>
    </source>
</evidence>
<comment type="caution">
    <text evidence="3">The sequence shown here is derived from an EMBL/GenBank/DDBJ whole genome shotgun (WGS) entry which is preliminary data.</text>
</comment>
<name>A0A246JMC9_9BURK</name>
<protein>
    <recommendedName>
        <fullName evidence="2">Gfo/Idh/MocA-like oxidoreductase N-terminal domain-containing protein</fullName>
    </recommendedName>
</protein>
<dbReference type="PANTHER" id="PTHR43818:SF11">
    <property type="entry name" value="BCDNA.GH03377"/>
    <property type="match status" value="1"/>
</dbReference>
<dbReference type="GO" id="GO:0000166">
    <property type="term" value="F:nucleotide binding"/>
    <property type="evidence" value="ECO:0007669"/>
    <property type="project" value="InterPro"/>
</dbReference>
<dbReference type="InterPro" id="IPR050463">
    <property type="entry name" value="Gfo/Idh/MocA_oxidrdct_glycsds"/>
</dbReference>
<sequence>MSPLRRARTGAAIGSVAGAPTLRTFCGRGATAVPGVLSIGVVGLGVMGQRMLARLAGHARLRVTRVWDENPEVLAQALTHYPLLRAAASADALIREPGLHGLYIATPPGPHIALAGKAFDAGLAVLCEKPLTTDFEAGRACIARIEKERRRAAVNYSLASSMGLASLQLAFGAASRRPLGMLKDVAIELRFAAWPRPWQSGAGAWLSQRAEGGFSREVLSHFVFVLQRVLGPAVVMRSHVVYPDDGIGSEISLDAELHAGGVPVRISAGIGGDRADDNRMLWRAAEGEIELRDWFGVTQQRQGERVQSLGDAETLRMNGMTDQLHHWSAMLEGHSHSLPGFGEALAVQLTIEALLAGQE</sequence>